<dbReference type="Proteomes" id="UP001158986">
    <property type="component" value="Unassembled WGS sequence"/>
</dbReference>
<name>A0AAU9LCY3_9STRA</name>
<dbReference type="EMBL" id="CAKKTJ010000325">
    <property type="protein sequence ID" value="CAH0480752.1"/>
    <property type="molecule type" value="Genomic_DNA"/>
</dbReference>
<accession>A0AAU9LCY3</accession>
<keyword evidence="3" id="KW-1185">Reference proteome</keyword>
<evidence type="ECO:0000313" key="4">
    <source>
        <dbReference type="Proteomes" id="UP001160483"/>
    </source>
</evidence>
<dbReference type="EMBL" id="CAKLCB010000045">
    <property type="protein sequence ID" value="CAH0513893.1"/>
    <property type="molecule type" value="Genomic_DNA"/>
</dbReference>
<organism evidence="1 4">
    <name type="scientific">Peronospora belbahrii</name>
    <dbReference type="NCBI Taxonomy" id="622444"/>
    <lineage>
        <taxon>Eukaryota</taxon>
        <taxon>Sar</taxon>
        <taxon>Stramenopiles</taxon>
        <taxon>Oomycota</taxon>
        <taxon>Peronosporomycetes</taxon>
        <taxon>Peronosporales</taxon>
        <taxon>Peronosporaceae</taxon>
        <taxon>Peronospora</taxon>
    </lineage>
</organism>
<dbReference type="Proteomes" id="UP001160483">
    <property type="component" value="Unassembled WGS sequence"/>
</dbReference>
<proteinExistence type="predicted"/>
<reference evidence="1 3" key="1">
    <citation type="submission" date="2021-11" db="EMBL/GenBank/DDBJ databases">
        <authorList>
            <person name="Islam A."/>
            <person name="Islam S."/>
            <person name="Flora M.S."/>
            <person name="Rahman M."/>
            <person name="Ziaur R.M."/>
            <person name="Epstein J.H."/>
            <person name="Hassan M."/>
            <person name="Klassen M."/>
            <person name="Woodard K."/>
            <person name="Webb A."/>
            <person name="Webby R.J."/>
            <person name="El Zowalaty M.E."/>
        </authorList>
    </citation>
    <scope>NUCLEOTIDE SEQUENCE</scope>
    <source>
        <strain evidence="2">Pbs1</strain>
        <strain evidence="1">Pbs3</strain>
    </source>
</reference>
<dbReference type="AlphaFoldDB" id="A0AAU9LCY3"/>
<evidence type="ECO:0000313" key="3">
    <source>
        <dbReference type="Proteomes" id="UP001158986"/>
    </source>
</evidence>
<gene>
    <name evidence="2" type="ORF">PBS001_LOCUS677</name>
    <name evidence="1" type="ORF">PBS003_LOCUS7367</name>
</gene>
<evidence type="ECO:0000313" key="1">
    <source>
        <dbReference type="EMBL" id="CAH0480752.1"/>
    </source>
</evidence>
<comment type="caution">
    <text evidence="1">The sequence shown here is derived from an EMBL/GenBank/DDBJ whole genome shotgun (WGS) entry which is preliminary data.</text>
</comment>
<protein>
    <submittedName>
        <fullName evidence="1">Uncharacterized protein</fullName>
    </submittedName>
</protein>
<evidence type="ECO:0000313" key="2">
    <source>
        <dbReference type="EMBL" id="CAH0513893.1"/>
    </source>
</evidence>
<sequence length="76" mass="8875">MIKLPLHHPPFPPLHLMDSDKDTVISLVDTILTEARDEFEKHLHCNNGVIQTTHWAQVKQIKDVVVYQDRKAHKTR</sequence>